<dbReference type="Pfam" id="PF00496">
    <property type="entry name" value="SBP_bac_5"/>
    <property type="match status" value="1"/>
</dbReference>
<evidence type="ECO:0000256" key="2">
    <source>
        <dbReference type="ARBA" id="ARBA00005695"/>
    </source>
</evidence>
<reference evidence="6" key="1">
    <citation type="journal article" date="2020" name="mSystems">
        <title>Genome- and Community-Level Interaction Insights into Carbon Utilization and Element Cycling Functions of Hydrothermarchaeota in Hydrothermal Sediment.</title>
        <authorList>
            <person name="Zhou Z."/>
            <person name="Liu Y."/>
            <person name="Xu W."/>
            <person name="Pan J."/>
            <person name="Luo Z.H."/>
            <person name="Li M."/>
        </authorList>
    </citation>
    <scope>NUCLEOTIDE SEQUENCE [LARGE SCALE GENOMIC DNA]</scope>
    <source>
        <strain evidence="6">HyVt-28</strain>
    </source>
</reference>
<gene>
    <name evidence="6" type="ORF">ENH14_03800</name>
</gene>
<dbReference type="SUPFAM" id="SSF53850">
    <property type="entry name" value="Periplasmic binding protein-like II"/>
    <property type="match status" value="1"/>
</dbReference>
<accession>A0A7V0LUK5</accession>
<evidence type="ECO:0000259" key="5">
    <source>
        <dbReference type="Pfam" id="PF00496"/>
    </source>
</evidence>
<dbReference type="Gene3D" id="3.90.76.10">
    <property type="entry name" value="Dipeptide-binding Protein, Domain 1"/>
    <property type="match status" value="1"/>
</dbReference>
<dbReference type="GO" id="GO:0015833">
    <property type="term" value="P:peptide transport"/>
    <property type="evidence" value="ECO:0007669"/>
    <property type="project" value="TreeGrafter"/>
</dbReference>
<proteinExistence type="inferred from homology"/>
<comment type="subcellular location">
    <subcellularLocation>
        <location evidence="1">Cell envelope</location>
    </subcellularLocation>
</comment>
<dbReference type="PANTHER" id="PTHR30290:SF10">
    <property type="entry name" value="PERIPLASMIC OLIGOPEPTIDE-BINDING PROTEIN-RELATED"/>
    <property type="match status" value="1"/>
</dbReference>
<keyword evidence="3" id="KW-0813">Transport</keyword>
<dbReference type="GO" id="GO:0030313">
    <property type="term" value="C:cell envelope"/>
    <property type="evidence" value="ECO:0007669"/>
    <property type="project" value="UniProtKB-SubCell"/>
</dbReference>
<evidence type="ECO:0000256" key="1">
    <source>
        <dbReference type="ARBA" id="ARBA00004196"/>
    </source>
</evidence>
<dbReference type="GO" id="GO:0042597">
    <property type="term" value="C:periplasmic space"/>
    <property type="evidence" value="ECO:0007669"/>
    <property type="project" value="UniProtKB-ARBA"/>
</dbReference>
<dbReference type="Gene3D" id="3.40.190.10">
    <property type="entry name" value="Periplasmic binding protein-like II"/>
    <property type="match status" value="1"/>
</dbReference>
<dbReference type="PIRSF" id="PIRSF002741">
    <property type="entry name" value="MppA"/>
    <property type="match status" value="1"/>
</dbReference>
<evidence type="ECO:0000256" key="4">
    <source>
        <dbReference type="ARBA" id="ARBA00022729"/>
    </source>
</evidence>
<comment type="similarity">
    <text evidence="2">Belongs to the bacterial solute-binding protein 5 family.</text>
</comment>
<feature type="domain" description="Solute-binding protein family 5" evidence="5">
    <location>
        <begin position="80"/>
        <end position="438"/>
    </location>
</feature>
<dbReference type="GO" id="GO:1904680">
    <property type="term" value="F:peptide transmembrane transporter activity"/>
    <property type="evidence" value="ECO:0007669"/>
    <property type="project" value="TreeGrafter"/>
</dbReference>
<feature type="non-terminal residue" evidence="6">
    <location>
        <position position="1"/>
    </location>
</feature>
<dbReference type="GO" id="GO:0043190">
    <property type="term" value="C:ATP-binding cassette (ABC) transporter complex"/>
    <property type="evidence" value="ECO:0007669"/>
    <property type="project" value="InterPro"/>
</dbReference>
<dbReference type="PANTHER" id="PTHR30290">
    <property type="entry name" value="PERIPLASMIC BINDING COMPONENT OF ABC TRANSPORTER"/>
    <property type="match status" value="1"/>
</dbReference>
<dbReference type="EMBL" id="DRDR01000166">
    <property type="protein sequence ID" value="HDL60562.1"/>
    <property type="molecule type" value="Genomic_DNA"/>
</dbReference>
<keyword evidence="4" id="KW-0732">Signal</keyword>
<organism evidence="6">
    <name type="scientific">candidate division WOR-3 bacterium</name>
    <dbReference type="NCBI Taxonomy" id="2052148"/>
    <lineage>
        <taxon>Bacteria</taxon>
        <taxon>Bacteria division WOR-3</taxon>
    </lineage>
</organism>
<comment type="caution">
    <text evidence="6">The sequence shown here is derived from an EMBL/GenBank/DDBJ whole genome shotgun (WGS) entry which is preliminary data.</text>
</comment>
<dbReference type="Gene3D" id="3.10.105.10">
    <property type="entry name" value="Dipeptide-binding Protein, Domain 3"/>
    <property type="match status" value="1"/>
</dbReference>
<dbReference type="InterPro" id="IPR039424">
    <property type="entry name" value="SBP_5"/>
</dbReference>
<dbReference type="InterPro" id="IPR000914">
    <property type="entry name" value="SBP_5_dom"/>
</dbReference>
<evidence type="ECO:0000256" key="3">
    <source>
        <dbReference type="ARBA" id="ARBA00022448"/>
    </source>
</evidence>
<protein>
    <recommendedName>
        <fullName evidence="5">Solute-binding protein family 5 domain-containing protein</fullName>
    </recommendedName>
</protein>
<dbReference type="Proteomes" id="UP000886381">
    <property type="component" value="Unassembled WGS sequence"/>
</dbReference>
<sequence>FFILAGAVVATGCIGGGTQTPSSSASESSTSTQTQKEVTLIIAIPEEIEGTDVQQVDWTNIVHRLIVQPLVVYTLDLKGVVPDLAESFEVSEDGTEIIFNLPKDAKFSNGDPLTVEVIKKSVDRYRNISPYADDFAVVEDIIVKDPQTLVFKLKEPANYFWAVLASEYGAPVDVDLANEIGDEAFNRKAVGSGPFEVEEWVQASHVTLVKNPYYKTHIPFVKNKGPFKFDKVIVRFIPDDFTRVGELEAGNVHVIIDVPLEQVETLKNDPNIQLFSYLQPGIDYIMINTQKPPLDNVNVRKAIALAINREELATVLQVRPAHGYLSPAQVGYDETTEKELQNEYSYNLEEAKELLANAGWKDTDGDGIVDKDGEPLKLTLMVPLDSPMLKKAAPIIQSQLKTVGVDLELREYEYTYIRDMTRKGSFDMAMRFYWWSDADILIYIFHSDAEYPWSNPEVDKMLEEARSIVDFTKRAKKYGEIQKTIAEEMPAIPLFSEYQYVGVRKEVEGLMIGIDGTLYLNDVELS</sequence>
<dbReference type="InterPro" id="IPR030678">
    <property type="entry name" value="Peptide/Ni-bd"/>
</dbReference>
<name>A0A7V0LUK5_UNCW3</name>
<evidence type="ECO:0000313" key="6">
    <source>
        <dbReference type="EMBL" id="HDL60562.1"/>
    </source>
</evidence>
<dbReference type="AlphaFoldDB" id="A0A7V0LUK5"/>